<dbReference type="SUPFAM" id="SSF51735">
    <property type="entry name" value="NAD(P)-binding Rossmann-fold domains"/>
    <property type="match status" value="1"/>
</dbReference>
<evidence type="ECO:0000256" key="11">
    <source>
        <dbReference type="ARBA" id="ARBA00022989"/>
    </source>
</evidence>
<dbReference type="SMART" id="SM00356">
    <property type="entry name" value="ZnF_C3H1"/>
    <property type="match status" value="1"/>
</dbReference>
<evidence type="ECO:0000256" key="14">
    <source>
        <dbReference type="ARBA" id="ARBA00023136"/>
    </source>
</evidence>
<keyword evidence="9 17" id="KW-0862">Zinc</keyword>
<name>A0A0V1L048_9BILA</name>
<comment type="caution">
    <text evidence="23">The sequence shown here is derived from an EMBL/GenBank/DDBJ whole genome shotgun (WGS) entry which is preliminary data.</text>
</comment>
<keyword evidence="12" id="KW-0560">Oxidoreductase</keyword>
<comment type="subcellular location">
    <subcellularLocation>
        <location evidence="1">Membrane</location>
        <topology evidence="1">Multi-pass membrane protein</topology>
    </subcellularLocation>
</comment>
<feature type="transmembrane region" description="Helical" evidence="19">
    <location>
        <begin position="726"/>
        <end position="746"/>
    </location>
</feature>
<evidence type="ECO:0000256" key="19">
    <source>
        <dbReference type="SAM" id="Phobius"/>
    </source>
</evidence>
<keyword evidence="6 17" id="KW-0479">Metal-binding</keyword>
<evidence type="ECO:0000256" key="15">
    <source>
        <dbReference type="ARBA" id="ARBA00026118"/>
    </source>
</evidence>
<evidence type="ECO:0000313" key="23">
    <source>
        <dbReference type="EMBL" id="KRZ52446.1"/>
    </source>
</evidence>
<dbReference type="SUPFAM" id="SSF57850">
    <property type="entry name" value="RING/U-box"/>
    <property type="match status" value="1"/>
</dbReference>
<dbReference type="GO" id="GO:0005684">
    <property type="term" value="C:U2-type spliceosomal complex"/>
    <property type="evidence" value="ECO:0007669"/>
    <property type="project" value="TreeGrafter"/>
</dbReference>
<feature type="region of interest" description="Disordered" evidence="18">
    <location>
        <begin position="26"/>
        <end position="56"/>
    </location>
</feature>
<reference evidence="23 24" key="1">
    <citation type="submission" date="2015-05" db="EMBL/GenBank/DDBJ databases">
        <title>Evolution of Trichinella species and genotypes.</title>
        <authorList>
            <person name="Korhonen P.K."/>
            <person name="Edoardo P."/>
            <person name="Giuseppe L.R."/>
            <person name="Gasser R.B."/>
        </authorList>
    </citation>
    <scope>NUCLEOTIDE SEQUENCE [LARGE SCALE GENOMIC DNA]</scope>
    <source>
        <strain evidence="23">ISS10</strain>
    </source>
</reference>
<feature type="chain" id="PRO_5006881380" description="V-type proton ATPase 21 kDa proteolipid subunit c''" evidence="20">
    <location>
        <begin position="19"/>
        <end position="843"/>
    </location>
</feature>
<dbReference type="PANTHER" id="PTHR12930">
    <property type="entry name" value="ZINC FINGER PROTEIN 183"/>
    <property type="match status" value="1"/>
</dbReference>
<dbReference type="InterPro" id="IPR000571">
    <property type="entry name" value="Znf_CCCH"/>
</dbReference>
<evidence type="ECO:0000256" key="1">
    <source>
        <dbReference type="ARBA" id="ARBA00004141"/>
    </source>
</evidence>
<keyword evidence="11 19" id="KW-1133">Transmembrane helix</keyword>
<dbReference type="PRINTS" id="PR00080">
    <property type="entry name" value="SDRFAMILY"/>
</dbReference>
<evidence type="ECO:0000313" key="24">
    <source>
        <dbReference type="Proteomes" id="UP000054721"/>
    </source>
</evidence>
<dbReference type="GO" id="GO:0008270">
    <property type="term" value="F:zinc ion binding"/>
    <property type="evidence" value="ECO:0007669"/>
    <property type="project" value="UniProtKB-KW"/>
</dbReference>
<evidence type="ECO:0000256" key="10">
    <source>
        <dbReference type="ARBA" id="ARBA00022857"/>
    </source>
</evidence>
<evidence type="ECO:0000259" key="21">
    <source>
        <dbReference type="PROSITE" id="PS50089"/>
    </source>
</evidence>
<dbReference type="InterPro" id="IPR036291">
    <property type="entry name" value="NAD(P)-bd_dom_sf"/>
</dbReference>
<dbReference type="InterPro" id="IPR020904">
    <property type="entry name" value="Sc_DH/Rdtase_CS"/>
</dbReference>
<keyword evidence="20" id="KW-0732">Signal</keyword>
<feature type="compositionally biased region" description="Basic and acidic residues" evidence="18">
    <location>
        <begin position="118"/>
        <end position="129"/>
    </location>
</feature>
<evidence type="ECO:0000256" key="13">
    <source>
        <dbReference type="ARBA" id="ARBA00023065"/>
    </source>
</evidence>
<evidence type="ECO:0000256" key="9">
    <source>
        <dbReference type="ARBA" id="ARBA00022833"/>
    </source>
</evidence>
<dbReference type="SUPFAM" id="SSF81333">
    <property type="entry name" value="F1F0 ATP synthase subunit C"/>
    <property type="match status" value="2"/>
</dbReference>
<accession>A0A0V1L048</accession>
<dbReference type="InterPro" id="IPR035921">
    <property type="entry name" value="F/V-ATP_Csub_sf"/>
</dbReference>
<dbReference type="InterPro" id="IPR039971">
    <property type="entry name" value="CWC24-like"/>
</dbReference>
<evidence type="ECO:0000256" key="7">
    <source>
        <dbReference type="ARBA" id="ARBA00022771"/>
    </source>
</evidence>
<protein>
    <recommendedName>
        <fullName evidence="16">V-type proton ATPase 21 kDa proteolipid subunit c''</fullName>
        <ecNumber evidence="15">1.1.1.184</ecNumber>
    </recommendedName>
</protein>
<dbReference type="InterPro" id="IPR002347">
    <property type="entry name" value="SDR_fam"/>
</dbReference>
<evidence type="ECO:0000256" key="4">
    <source>
        <dbReference type="ARBA" id="ARBA00022448"/>
    </source>
</evidence>
<keyword evidence="24" id="KW-1185">Reference proteome</keyword>
<dbReference type="PROSITE" id="PS00061">
    <property type="entry name" value="ADH_SHORT"/>
    <property type="match status" value="1"/>
</dbReference>
<organism evidence="23 24">
    <name type="scientific">Trichinella nativa</name>
    <dbReference type="NCBI Taxonomy" id="6335"/>
    <lineage>
        <taxon>Eukaryota</taxon>
        <taxon>Metazoa</taxon>
        <taxon>Ecdysozoa</taxon>
        <taxon>Nematoda</taxon>
        <taxon>Enoplea</taxon>
        <taxon>Dorylaimia</taxon>
        <taxon>Trichinellida</taxon>
        <taxon>Trichinellidae</taxon>
        <taxon>Trichinella</taxon>
    </lineage>
</organism>
<keyword evidence="14 19" id="KW-0472">Membrane</keyword>
<feature type="transmembrane region" description="Helical" evidence="19">
    <location>
        <begin position="808"/>
        <end position="833"/>
    </location>
</feature>
<dbReference type="CDD" id="cd05324">
    <property type="entry name" value="carb_red_PTCR-like_SDR_c"/>
    <property type="match status" value="1"/>
</dbReference>
<gene>
    <name evidence="23" type="primary">Cbr1</name>
    <name evidence="23" type="ORF">T02_14201</name>
</gene>
<dbReference type="Proteomes" id="UP000054721">
    <property type="component" value="Unassembled WGS sequence"/>
</dbReference>
<comment type="similarity">
    <text evidence="3">Belongs to the V-ATPase proteolipid subunit family.</text>
</comment>
<evidence type="ECO:0000256" key="2">
    <source>
        <dbReference type="ARBA" id="ARBA00006484"/>
    </source>
</evidence>
<dbReference type="InterPro" id="IPR013083">
    <property type="entry name" value="Znf_RING/FYVE/PHD"/>
</dbReference>
<comment type="similarity">
    <text evidence="2">Belongs to the short-chain dehydrogenases/reductases (SDR) family.</text>
</comment>
<dbReference type="Pfam" id="PF13920">
    <property type="entry name" value="zf-C3HC4_3"/>
    <property type="match status" value="1"/>
</dbReference>
<feature type="non-terminal residue" evidence="23">
    <location>
        <position position="1"/>
    </location>
</feature>
<dbReference type="Pfam" id="PF00106">
    <property type="entry name" value="adh_short"/>
    <property type="match status" value="2"/>
</dbReference>
<evidence type="ECO:0000256" key="6">
    <source>
        <dbReference type="ARBA" id="ARBA00022723"/>
    </source>
</evidence>
<dbReference type="InterPro" id="IPR045313">
    <property type="entry name" value="CBR1-like"/>
</dbReference>
<dbReference type="InterPro" id="IPR002379">
    <property type="entry name" value="ATPase_proteolipid_c-like_dom"/>
</dbReference>
<evidence type="ECO:0000256" key="17">
    <source>
        <dbReference type="PROSITE-ProRule" id="PRU00723"/>
    </source>
</evidence>
<keyword evidence="4" id="KW-0813">Transport</keyword>
<dbReference type="Gene3D" id="1.20.120.610">
    <property type="entry name" value="lithium bound rotor ring of v- atpase"/>
    <property type="match status" value="1"/>
</dbReference>
<keyword evidence="7 17" id="KW-0863">Zinc-finger</keyword>
<evidence type="ECO:0000256" key="18">
    <source>
        <dbReference type="SAM" id="MobiDB-lite"/>
    </source>
</evidence>
<feature type="transmembrane region" description="Helical" evidence="19">
    <location>
        <begin position="683"/>
        <end position="705"/>
    </location>
</feature>
<keyword evidence="13" id="KW-0406">Ion transport</keyword>
<dbReference type="InterPro" id="IPR001841">
    <property type="entry name" value="Znf_RING"/>
</dbReference>
<dbReference type="CDD" id="cd18177">
    <property type="entry name" value="ATP-synt_Vo_c_ATP6F_rpt1"/>
    <property type="match status" value="1"/>
</dbReference>
<dbReference type="AlphaFoldDB" id="A0A0V1L048"/>
<keyword evidence="10" id="KW-0521">NADP</keyword>
<evidence type="ECO:0000256" key="12">
    <source>
        <dbReference type="ARBA" id="ARBA00023002"/>
    </source>
</evidence>
<proteinExistence type="inferred from homology"/>
<feature type="compositionally biased region" description="Basic residues" evidence="18">
    <location>
        <begin position="31"/>
        <end position="47"/>
    </location>
</feature>
<evidence type="ECO:0000256" key="16">
    <source>
        <dbReference type="ARBA" id="ARBA00071448"/>
    </source>
</evidence>
<evidence type="ECO:0000256" key="5">
    <source>
        <dbReference type="ARBA" id="ARBA00022692"/>
    </source>
</evidence>
<dbReference type="GO" id="GO:0033177">
    <property type="term" value="C:proton-transporting two-sector ATPase complex, proton-transporting domain"/>
    <property type="evidence" value="ECO:0007669"/>
    <property type="project" value="InterPro"/>
</dbReference>
<evidence type="ECO:0000256" key="20">
    <source>
        <dbReference type="SAM" id="SignalP"/>
    </source>
</evidence>
<dbReference type="PROSITE" id="PS00518">
    <property type="entry name" value="ZF_RING_1"/>
    <property type="match status" value="1"/>
</dbReference>
<feature type="domain" description="C3H1-type" evidence="22">
    <location>
        <begin position="194"/>
        <end position="222"/>
    </location>
</feature>
<dbReference type="FunFam" id="1.20.120.610:FF:000002">
    <property type="entry name" value="V-type proton ATPase proteolipid subunit"/>
    <property type="match status" value="1"/>
</dbReference>
<feature type="transmembrane region" description="Helical" evidence="19">
    <location>
        <begin position="773"/>
        <end position="801"/>
    </location>
</feature>
<dbReference type="CDD" id="cd16539">
    <property type="entry name" value="RING-HC_RNF113A_B"/>
    <property type="match status" value="1"/>
</dbReference>
<dbReference type="GO" id="GO:0034247">
    <property type="term" value="P:snoRNA splicing"/>
    <property type="evidence" value="ECO:0007669"/>
    <property type="project" value="TreeGrafter"/>
</dbReference>
<dbReference type="Gene3D" id="3.40.50.720">
    <property type="entry name" value="NAD(P)-binding Rossmann-like Domain"/>
    <property type="match status" value="1"/>
</dbReference>
<dbReference type="InterPro" id="IPR017907">
    <property type="entry name" value="Znf_RING_CS"/>
</dbReference>
<evidence type="ECO:0000259" key="22">
    <source>
        <dbReference type="PROSITE" id="PS50103"/>
    </source>
</evidence>
<dbReference type="GO" id="GO:0004090">
    <property type="term" value="F:carbonyl reductase (NADPH) activity"/>
    <property type="evidence" value="ECO:0007669"/>
    <property type="project" value="UniProtKB-EC"/>
</dbReference>
<dbReference type="PANTHER" id="PTHR12930:SF0">
    <property type="entry name" value="RING FINGER PROTEIN 113B"/>
    <property type="match status" value="1"/>
</dbReference>
<dbReference type="EMBL" id="JYDW01000193">
    <property type="protein sequence ID" value="KRZ52446.1"/>
    <property type="molecule type" value="Genomic_DNA"/>
</dbReference>
<dbReference type="PROSITE" id="PS50089">
    <property type="entry name" value="ZF_RING_2"/>
    <property type="match status" value="1"/>
</dbReference>
<dbReference type="InterPro" id="IPR036855">
    <property type="entry name" value="Znf_CCCH_sf"/>
</dbReference>
<evidence type="ECO:0000256" key="8">
    <source>
        <dbReference type="ARBA" id="ARBA00022781"/>
    </source>
</evidence>
<dbReference type="FunFam" id="3.30.40.10:FF:000045">
    <property type="entry name" value="RING finger protein 113A"/>
    <property type="match status" value="1"/>
</dbReference>
<dbReference type="SMART" id="SM00184">
    <property type="entry name" value="RING"/>
    <property type="match status" value="1"/>
</dbReference>
<dbReference type="OrthoDB" id="10264021at2759"/>
<dbReference type="PRINTS" id="PR00081">
    <property type="entry name" value="GDHRDH"/>
</dbReference>
<keyword evidence="5 19" id="KW-0812">Transmembrane</keyword>
<feature type="domain" description="RING-type" evidence="21">
    <location>
        <begin position="262"/>
        <end position="300"/>
    </location>
</feature>
<dbReference type="Gene3D" id="3.30.40.10">
    <property type="entry name" value="Zinc/RING finger domain, C3HC4 (zinc finger)"/>
    <property type="match status" value="1"/>
</dbReference>
<feature type="signal peptide" evidence="20">
    <location>
        <begin position="1"/>
        <end position="18"/>
    </location>
</feature>
<feature type="zinc finger region" description="C3H1-type" evidence="17">
    <location>
        <begin position="194"/>
        <end position="222"/>
    </location>
</feature>
<sequence>LYIRRFVLLSFVVCLFKAMEDDQKPTQSVAFKKRSTSRQHGVSMRKRYGSDDSSSDEEESCVFSMIKQRKMNPMVQSTLKNNAKAEKQGDLSAVKFSYASSPLEERAGPSDMGATLTDQRETERDKDARAQFERAQKLQKDRKTKGDDKLYQGINAYGGYIEKKDSAAGNAFSGVFCKGPLRAPEFVRRSVRWDYRPDICKDYKETGFCGFGDSCIFLHDRSDYKHGWELERDWEKGRYGKDDEDVHKYEISDEEEELPFKCLICRNSFTDPVVTRCKHYFCEKCALEHSRKTMKCFVCQKNTMGIFAPSKEHISRLGNKHNKEQDVSDSEGLDAEDVFVMDNKVALVTGANKGIGYAIAKGLCKLFTGTVYLTARNEELGKDAVVRIIAEVPKRACKELRFYQLDISDKDSVIRAKEYLMKEHGRIDILINNAGIAFKCNSTVPFGEQAFETMKVNYWGTKQVCEQFFPLLSPHARVVIVASQLGLLKKISNEDLKKRLESADLKMENLNSIVNHFVESAKNNVHTDFGYPNSAYAMSKIAVIAMTKILQREMDKDSREDIVVNACCPGYVATDMSSHKGTLTPDEGAETPLYLALAVENSISGGGMYYLKKQVDWRTAIFFNLVKQLVIHYIVMGRVVATASTVGGVATAGITILGFYYLLTGKGHRVDFGWFLSNTSPQLWSSLGIAFAISLSVLGAAWGIFLTGASIVGGGIKAPRIRTKNLVSIIFCEAVAIYGIIMAIVIGSKQQPFDPENASFRVLSTNLAAGYEMFGAGLTVGFANLFCGICVGIVGSGAALADAQNPSLFVKILIIEIFASAIGLFGVICGILITNSAKMGNDI</sequence>
<feature type="region of interest" description="Disordered" evidence="18">
    <location>
        <begin position="103"/>
        <end position="129"/>
    </location>
</feature>
<dbReference type="PROSITE" id="PS50103">
    <property type="entry name" value="ZF_C3H1"/>
    <property type="match status" value="1"/>
</dbReference>
<dbReference type="Pfam" id="PF00642">
    <property type="entry name" value="zf-CCCH"/>
    <property type="match status" value="1"/>
</dbReference>
<feature type="transmembrane region" description="Helical" evidence="19">
    <location>
        <begin position="631"/>
        <end position="663"/>
    </location>
</feature>
<dbReference type="Pfam" id="PF00137">
    <property type="entry name" value="ATP-synt_C"/>
    <property type="match status" value="2"/>
</dbReference>
<keyword evidence="8" id="KW-0375">Hydrogen ion transport</keyword>
<dbReference type="GO" id="GO:0015078">
    <property type="term" value="F:proton transmembrane transporter activity"/>
    <property type="evidence" value="ECO:0007669"/>
    <property type="project" value="InterPro"/>
</dbReference>
<dbReference type="EC" id="1.1.1.184" evidence="15"/>
<dbReference type="SUPFAM" id="SSF90229">
    <property type="entry name" value="CCCH zinc finger"/>
    <property type="match status" value="1"/>
</dbReference>
<evidence type="ECO:0000256" key="3">
    <source>
        <dbReference type="ARBA" id="ARBA00007296"/>
    </source>
</evidence>
<dbReference type="CDD" id="cd18178">
    <property type="entry name" value="ATP-synt_Vo_c_ATP6F_rpt2"/>
    <property type="match status" value="1"/>
</dbReference>